<evidence type="ECO:0000313" key="1">
    <source>
        <dbReference type="EMBL" id="CAE8652164.1"/>
    </source>
</evidence>
<dbReference type="Proteomes" id="UP000626109">
    <property type="component" value="Unassembled WGS sequence"/>
</dbReference>
<name>A0A813ILI0_POLGL</name>
<reference evidence="1" key="1">
    <citation type="submission" date="2021-02" db="EMBL/GenBank/DDBJ databases">
        <authorList>
            <person name="Dougan E. K."/>
            <person name="Rhodes N."/>
            <person name="Thang M."/>
            <person name="Chan C."/>
        </authorList>
    </citation>
    <scope>NUCLEOTIDE SEQUENCE</scope>
</reference>
<comment type="caution">
    <text evidence="1">The sequence shown here is derived from an EMBL/GenBank/DDBJ whole genome shotgun (WGS) entry which is preliminary data.</text>
</comment>
<accession>A0A813ILI0</accession>
<protein>
    <submittedName>
        <fullName evidence="1">Uncharacterized protein</fullName>
    </submittedName>
</protein>
<organism evidence="1 2">
    <name type="scientific">Polarella glacialis</name>
    <name type="common">Dinoflagellate</name>
    <dbReference type="NCBI Taxonomy" id="89957"/>
    <lineage>
        <taxon>Eukaryota</taxon>
        <taxon>Sar</taxon>
        <taxon>Alveolata</taxon>
        <taxon>Dinophyceae</taxon>
        <taxon>Suessiales</taxon>
        <taxon>Suessiaceae</taxon>
        <taxon>Polarella</taxon>
    </lineage>
</organism>
<proteinExistence type="predicted"/>
<dbReference type="AlphaFoldDB" id="A0A813ILI0"/>
<evidence type="ECO:0000313" key="2">
    <source>
        <dbReference type="Proteomes" id="UP000626109"/>
    </source>
</evidence>
<gene>
    <name evidence="1" type="ORF">PGLA2088_LOCUS9490</name>
</gene>
<dbReference type="EMBL" id="CAJNNW010010496">
    <property type="protein sequence ID" value="CAE8652164.1"/>
    <property type="molecule type" value="Genomic_DNA"/>
</dbReference>
<sequence>MSRRVQSDAGTSIWKFTPECIYAVRHYFSGLCWQQDAAITLLEIMVDFIPFTGVEPRFARSQRPELVASMCNAFVSLLAASARMLGIPSLLPAGAKFVCLDSLTKFKLALRAMGLDFRPRLRCPDALSSFLNTVARNDACQSDVRFPYDFDKPAVPDASFCSYDGQGNFMRELCGLPPYICVHTSDNTCLDKISCHNSMAISLAPKRHHVDVDMPDLDAYPNVPIQGVWPSKVRLSCSTCSKSVPIQKMREFLLQRCGADPSERAF</sequence>